<comment type="catalytic activity">
    <reaction evidence="6">
        <text>a 2'-deoxycytidine in DNA + S-adenosyl-L-methionine = a 5-methyl-2'-deoxycytidine in DNA + S-adenosyl-L-homocysteine + H(+)</text>
        <dbReference type="Rhea" id="RHEA:13681"/>
        <dbReference type="Rhea" id="RHEA-COMP:11369"/>
        <dbReference type="Rhea" id="RHEA-COMP:11370"/>
        <dbReference type="ChEBI" id="CHEBI:15378"/>
        <dbReference type="ChEBI" id="CHEBI:57856"/>
        <dbReference type="ChEBI" id="CHEBI:59789"/>
        <dbReference type="ChEBI" id="CHEBI:85452"/>
        <dbReference type="ChEBI" id="CHEBI:85454"/>
        <dbReference type="EC" id="2.1.1.37"/>
    </reaction>
</comment>
<evidence type="ECO:0000256" key="2">
    <source>
        <dbReference type="ARBA" id="ARBA00022603"/>
    </source>
</evidence>
<dbReference type="PANTHER" id="PTHR10629">
    <property type="entry name" value="CYTOSINE-SPECIFIC METHYLTRANSFERASE"/>
    <property type="match status" value="1"/>
</dbReference>
<evidence type="ECO:0000256" key="1">
    <source>
        <dbReference type="ARBA" id="ARBA00011975"/>
    </source>
</evidence>
<evidence type="ECO:0000256" key="6">
    <source>
        <dbReference type="ARBA" id="ARBA00047422"/>
    </source>
</evidence>
<dbReference type="SUPFAM" id="SSF53335">
    <property type="entry name" value="S-adenosyl-L-methionine-dependent methyltransferases"/>
    <property type="match status" value="1"/>
</dbReference>
<evidence type="ECO:0000256" key="3">
    <source>
        <dbReference type="ARBA" id="ARBA00022679"/>
    </source>
</evidence>
<dbReference type="Gene3D" id="3.90.120.10">
    <property type="entry name" value="DNA Methylase, subunit A, domain 2"/>
    <property type="match status" value="1"/>
</dbReference>
<dbReference type="GO" id="GO:0032259">
    <property type="term" value="P:methylation"/>
    <property type="evidence" value="ECO:0007669"/>
    <property type="project" value="UniProtKB-KW"/>
</dbReference>
<proteinExistence type="predicted"/>
<dbReference type="Proteomes" id="UP000028878">
    <property type="component" value="Unassembled WGS sequence"/>
</dbReference>
<keyword evidence="8" id="KW-1185">Reference proteome</keyword>
<dbReference type="Pfam" id="PF00145">
    <property type="entry name" value="DNA_methylase"/>
    <property type="match status" value="1"/>
</dbReference>
<evidence type="ECO:0000256" key="4">
    <source>
        <dbReference type="ARBA" id="ARBA00022691"/>
    </source>
</evidence>
<dbReference type="EMBL" id="CCAE010000010">
    <property type="protein sequence ID" value="CDN87361.1"/>
    <property type="molecule type" value="Genomic_DNA"/>
</dbReference>
<keyword evidence="3" id="KW-0808">Transferase</keyword>
<evidence type="ECO:0000256" key="5">
    <source>
        <dbReference type="ARBA" id="ARBA00022747"/>
    </source>
</evidence>
<evidence type="ECO:0000313" key="8">
    <source>
        <dbReference type="Proteomes" id="UP000028878"/>
    </source>
</evidence>
<name>A0A1L1PRY8_HYDIT</name>
<keyword evidence="5" id="KW-0680">Restriction system</keyword>
<protein>
    <recommendedName>
        <fullName evidence="1">DNA (cytosine-5-)-methyltransferase</fullName>
        <ecNumber evidence="1">2.1.1.37</ecNumber>
    </recommendedName>
</protein>
<dbReference type="RefSeq" id="WP_035621239.1">
    <property type="nucleotide sequence ID" value="NZ_CCAE010000010.1"/>
</dbReference>
<dbReference type="GO" id="GO:0009307">
    <property type="term" value="P:DNA restriction-modification system"/>
    <property type="evidence" value="ECO:0007669"/>
    <property type="project" value="UniProtKB-KW"/>
</dbReference>
<dbReference type="AlphaFoldDB" id="A0A1L1PRY8"/>
<reference evidence="8" key="1">
    <citation type="submission" date="2014-11" db="EMBL/GenBank/DDBJ databases">
        <title>Draft genome sequence of Hydrogenophaga intermedia S1.</title>
        <authorList>
            <person name="Gan H.M."/>
            <person name="Chew T.H."/>
            <person name="Stolz A."/>
        </authorList>
    </citation>
    <scope>NUCLEOTIDE SEQUENCE [LARGE SCALE GENOMIC DNA]</scope>
    <source>
        <strain evidence="8">S1</strain>
    </source>
</reference>
<dbReference type="EC" id="2.1.1.37" evidence="1"/>
<accession>A0A1L1PRY8</accession>
<dbReference type="InterPro" id="IPR001525">
    <property type="entry name" value="C5_MeTfrase"/>
</dbReference>
<dbReference type="InterPro" id="IPR050390">
    <property type="entry name" value="C5-Methyltransferase"/>
</dbReference>
<dbReference type="GO" id="GO:0003677">
    <property type="term" value="F:DNA binding"/>
    <property type="evidence" value="ECO:0007669"/>
    <property type="project" value="TreeGrafter"/>
</dbReference>
<dbReference type="GO" id="GO:0044027">
    <property type="term" value="P:negative regulation of gene expression via chromosomal CpG island methylation"/>
    <property type="evidence" value="ECO:0007669"/>
    <property type="project" value="TreeGrafter"/>
</dbReference>
<dbReference type="PRINTS" id="PR00105">
    <property type="entry name" value="C5METTRFRASE"/>
</dbReference>
<dbReference type="GO" id="GO:0003886">
    <property type="term" value="F:DNA (cytosine-5-)-methyltransferase activity"/>
    <property type="evidence" value="ECO:0007669"/>
    <property type="project" value="UniProtKB-EC"/>
</dbReference>
<sequence length="673" mass="72728">MKRDDFTLPLGFADELIIDNFAGGGGTSTGLEAAFGRPVDIAINHDPEALAMHAINHPRTLHLCQSVWDVNPIEVTRNQPVALVWLSPDCKHFSKAKGGTPVSKHIRGLAWVGMRWIALCKPRVLMLENVEEFQTWGPIIVGADGLARPDPARRGKTFESFVRQLRAHGYVVDWREMRACDNGTPTIRKRLFLVARRDGLPIVWPEASHGAPTSREVIAGKLAPYRTAAEIIDFNLPAQSIFGRKKDLAVNTQRRVAKGLWRHVLASPKPFIVGVGGRMGQSPERSVHQPLQTITSKADSCVAQPVLTPFLTEHANASNQRTFPADEPLRTQVAQVKRGHFSVVAPKLAPVVITNTSGHPGGRDDAPLSTVTTGGHHALVGASLVTIGYGERPGQAPRVPDIEAPLGTIVAGGKKHGLVAAHLVDMGHGEGPAGGKRFSHGVRSLEVPLNTVTASGATSGLVAACLEQANGGFYDGDGRPVDAPISTITATGSNQRLISAYCVKYYSSGGQWQGLAEPMHTLPTKGRMGLVEVLQVPAADLSPEQRERARLCAELLLTHLPEHFKEPADLVLVFHEGQWWVLVDITLRMLQPRELYKAQGFPDGYVIHEIPNPSLLFVDGLQVDTNPLKLPRIPLTATAQVRMVGNSVAPPQAEALVRANFAHEALIHGRSAA</sequence>
<dbReference type="Gene3D" id="3.40.50.150">
    <property type="entry name" value="Vaccinia Virus protein VP39"/>
    <property type="match status" value="1"/>
</dbReference>
<evidence type="ECO:0000313" key="7">
    <source>
        <dbReference type="EMBL" id="CDN87361.1"/>
    </source>
</evidence>
<organism evidence="7 8">
    <name type="scientific">Hydrogenophaga intermedia</name>
    <dbReference type="NCBI Taxonomy" id="65786"/>
    <lineage>
        <taxon>Bacteria</taxon>
        <taxon>Pseudomonadati</taxon>
        <taxon>Pseudomonadota</taxon>
        <taxon>Betaproteobacteria</taxon>
        <taxon>Burkholderiales</taxon>
        <taxon>Comamonadaceae</taxon>
        <taxon>Hydrogenophaga</taxon>
    </lineage>
</organism>
<keyword evidence="4" id="KW-0949">S-adenosyl-L-methionine</keyword>
<keyword evidence="2 7" id="KW-0489">Methyltransferase</keyword>
<dbReference type="InterPro" id="IPR029063">
    <property type="entry name" value="SAM-dependent_MTases_sf"/>
</dbReference>
<gene>
    <name evidence="7" type="ORF">BN948_01783</name>
</gene>
<dbReference type="PANTHER" id="PTHR10629:SF52">
    <property type="entry name" value="DNA (CYTOSINE-5)-METHYLTRANSFERASE 1"/>
    <property type="match status" value="1"/>
</dbReference>